<feature type="domain" description="TIR" evidence="3">
    <location>
        <begin position="22"/>
        <end position="184"/>
    </location>
</feature>
<proteinExistence type="predicted"/>
<evidence type="ECO:0000259" key="3">
    <source>
        <dbReference type="PROSITE" id="PS50104"/>
    </source>
</evidence>
<evidence type="ECO:0000313" key="4">
    <source>
        <dbReference type="EMBL" id="WKA00141.1"/>
    </source>
</evidence>
<feature type="compositionally biased region" description="Basic and acidic residues" evidence="2">
    <location>
        <begin position="220"/>
        <end position="240"/>
    </location>
</feature>
<keyword evidence="1" id="KW-0520">NAD</keyword>
<keyword evidence="5" id="KW-1185">Reference proteome</keyword>
<dbReference type="PANTHER" id="PTHR32009">
    <property type="entry name" value="TMV RESISTANCE PROTEIN N-LIKE"/>
    <property type="match status" value="1"/>
</dbReference>
<dbReference type="PROSITE" id="PS50104">
    <property type="entry name" value="TIR"/>
    <property type="match status" value="1"/>
</dbReference>
<protein>
    <recommendedName>
        <fullName evidence="3">TIR domain-containing protein</fullName>
    </recommendedName>
</protein>
<evidence type="ECO:0000256" key="1">
    <source>
        <dbReference type="ARBA" id="ARBA00023027"/>
    </source>
</evidence>
<sequence>MASSTSSFTASSSSTPSIPKTSPYDVFLSFRGEDTRYNFTDHLNQALVRRGIRTFRDDKIRRGEEVAPELLKVIEESRSSVIVFSKNYAHSRWCLDELVKIMECQKDLGHTVFPIFYHVYPSDVRRQTGSFGEAFDRYEGIGTDKIPRWREALTQAGNLSGWHLLDGYEFDHIKNITDSIFRRLNCKRFDVGANLVGIDSRVKEMILRLHMESSDILETDENRKRRRDDSLPHAVEEPQYKRLRAPNNELSL</sequence>
<dbReference type="PANTHER" id="PTHR32009:SF121">
    <property type="entry name" value="SIMILAR TO PART OF DISEASE RESISTANCE PROTEIN-RELATED"/>
    <property type="match status" value="1"/>
</dbReference>
<gene>
    <name evidence="4" type="ORF">VitviT2T_018529</name>
</gene>
<feature type="region of interest" description="Disordered" evidence="2">
    <location>
        <begin position="220"/>
        <end position="252"/>
    </location>
</feature>
<organism evidence="4 5">
    <name type="scientific">Vitis vinifera</name>
    <name type="common">Grape</name>
    <dbReference type="NCBI Taxonomy" id="29760"/>
    <lineage>
        <taxon>Eukaryota</taxon>
        <taxon>Viridiplantae</taxon>
        <taxon>Streptophyta</taxon>
        <taxon>Embryophyta</taxon>
        <taxon>Tracheophyta</taxon>
        <taxon>Spermatophyta</taxon>
        <taxon>Magnoliopsida</taxon>
        <taxon>eudicotyledons</taxon>
        <taxon>Gunneridae</taxon>
        <taxon>Pentapetalae</taxon>
        <taxon>rosids</taxon>
        <taxon>Vitales</taxon>
        <taxon>Vitaceae</taxon>
        <taxon>Viteae</taxon>
        <taxon>Vitis</taxon>
    </lineage>
</organism>
<name>A0ABY9CYC8_VITVI</name>
<dbReference type="InterPro" id="IPR000157">
    <property type="entry name" value="TIR_dom"/>
</dbReference>
<dbReference type="SUPFAM" id="SSF52200">
    <property type="entry name" value="Toll/Interleukin receptor TIR domain"/>
    <property type="match status" value="1"/>
</dbReference>
<dbReference type="SMART" id="SM00255">
    <property type="entry name" value="TIR"/>
    <property type="match status" value="1"/>
</dbReference>
<reference evidence="4 5" key="1">
    <citation type="journal article" date="2023" name="Hortic Res">
        <title>The complete reference genome for grapevine (Vitis vinifera L.) genetics and breeding.</title>
        <authorList>
            <person name="Shi X."/>
            <person name="Cao S."/>
            <person name="Wang X."/>
            <person name="Huang S."/>
            <person name="Wang Y."/>
            <person name="Liu Z."/>
            <person name="Liu W."/>
            <person name="Leng X."/>
            <person name="Peng Y."/>
            <person name="Wang N."/>
            <person name="Wang Y."/>
            <person name="Ma Z."/>
            <person name="Xu X."/>
            <person name="Zhang F."/>
            <person name="Xue H."/>
            <person name="Zhong H."/>
            <person name="Wang Y."/>
            <person name="Zhang K."/>
            <person name="Velt A."/>
            <person name="Avia K."/>
            <person name="Holtgrawe D."/>
            <person name="Grimplet J."/>
            <person name="Matus J.T."/>
            <person name="Ware D."/>
            <person name="Wu X."/>
            <person name="Wang H."/>
            <person name="Liu C."/>
            <person name="Fang Y."/>
            <person name="Rustenholz C."/>
            <person name="Cheng Z."/>
            <person name="Xiao H."/>
            <person name="Zhou Y."/>
        </authorList>
    </citation>
    <scope>NUCLEOTIDE SEQUENCE [LARGE SCALE GENOMIC DNA]</scope>
    <source>
        <strain evidence="5">cv. Pinot noir / PN40024</strain>
        <tissue evidence="4">Leaf</tissue>
    </source>
</reference>
<dbReference type="EMBL" id="CP126659">
    <property type="protein sequence ID" value="WKA00141.1"/>
    <property type="molecule type" value="Genomic_DNA"/>
</dbReference>
<evidence type="ECO:0000256" key="2">
    <source>
        <dbReference type="SAM" id="MobiDB-lite"/>
    </source>
</evidence>
<dbReference type="Gene3D" id="3.40.50.10140">
    <property type="entry name" value="Toll/interleukin-1 receptor homology (TIR) domain"/>
    <property type="match status" value="1"/>
</dbReference>
<dbReference type="Pfam" id="PF01582">
    <property type="entry name" value="TIR"/>
    <property type="match status" value="1"/>
</dbReference>
<dbReference type="Proteomes" id="UP001227230">
    <property type="component" value="Chromosome 12"/>
</dbReference>
<evidence type="ECO:0000313" key="5">
    <source>
        <dbReference type="Proteomes" id="UP001227230"/>
    </source>
</evidence>
<accession>A0ABY9CYC8</accession>
<dbReference type="InterPro" id="IPR035897">
    <property type="entry name" value="Toll_tir_struct_dom_sf"/>
</dbReference>